<feature type="region of interest" description="Disordered" evidence="1">
    <location>
        <begin position="1"/>
        <end position="39"/>
    </location>
</feature>
<comment type="caution">
    <text evidence="2">The sequence shown here is derived from an EMBL/GenBank/DDBJ whole genome shotgun (WGS) entry which is preliminary data.</text>
</comment>
<evidence type="ECO:0000313" key="2">
    <source>
        <dbReference type="EMBL" id="KAG6974048.1"/>
    </source>
</evidence>
<protein>
    <submittedName>
        <fullName evidence="2">Uncharacterized protein</fullName>
    </submittedName>
</protein>
<name>A0A8T1V3A8_9STRA</name>
<accession>A0A8T1V3A8</accession>
<dbReference type="Proteomes" id="UP000688947">
    <property type="component" value="Unassembled WGS sequence"/>
</dbReference>
<dbReference type="EMBL" id="JAENGZ010000011">
    <property type="protein sequence ID" value="KAG6974048.1"/>
    <property type="molecule type" value="Genomic_DNA"/>
</dbReference>
<dbReference type="OrthoDB" id="124123at2759"/>
<evidence type="ECO:0000256" key="1">
    <source>
        <dbReference type="SAM" id="MobiDB-lite"/>
    </source>
</evidence>
<proteinExistence type="predicted"/>
<reference evidence="2" key="1">
    <citation type="submission" date="2021-01" db="EMBL/GenBank/DDBJ databases">
        <title>Phytophthora aleatoria, a newly-described species from Pinus radiata is distinct from Phytophthora cactorum isolates based on comparative genomics.</title>
        <authorList>
            <person name="Mcdougal R."/>
            <person name="Panda P."/>
            <person name="Williams N."/>
            <person name="Studholme D.J."/>
        </authorList>
    </citation>
    <scope>NUCLEOTIDE SEQUENCE</scope>
    <source>
        <strain evidence="2">NZFS 3830</strain>
    </source>
</reference>
<evidence type="ECO:0000313" key="3">
    <source>
        <dbReference type="Proteomes" id="UP000688947"/>
    </source>
</evidence>
<feature type="region of interest" description="Disordered" evidence="1">
    <location>
        <begin position="54"/>
        <end position="79"/>
    </location>
</feature>
<organism evidence="2 3">
    <name type="scientific">Phytophthora cactorum</name>
    <dbReference type="NCBI Taxonomy" id="29920"/>
    <lineage>
        <taxon>Eukaryota</taxon>
        <taxon>Sar</taxon>
        <taxon>Stramenopiles</taxon>
        <taxon>Oomycota</taxon>
        <taxon>Peronosporomycetes</taxon>
        <taxon>Peronosporales</taxon>
        <taxon>Peronosporaceae</taxon>
        <taxon>Phytophthora</taxon>
    </lineage>
</organism>
<dbReference type="VEuPathDB" id="FungiDB:PC110_g1986"/>
<sequence length="197" mass="21399">MRDPPLIAETNPTGRYGDECAYARSATGHPEDQEPKDMVRRKCSLAWGELLMEGSRTRSDDSASCTSSPSNGNNSSIESRAVDKAVDILPQHCSTDPMCALHVITSSFTETTEAAPSSQHPIPVAQPSRLRLDEEKRIEFLRVLNDFKRCLRPPSSCSSSVLLSTTSALTSSKYEAPMVTETANRDPGVVDVAKGQV</sequence>
<gene>
    <name evidence="2" type="ORF">JG687_00000551</name>
</gene>
<feature type="compositionally biased region" description="Basic and acidic residues" evidence="1">
    <location>
        <begin position="29"/>
        <end position="39"/>
    </location>
</feature>
<dbReference type="AlphaFoldDB" id="A0A8T1V3A8"/>